<keyword evidence="10" id="KW-0969">Cilium</keyword>
<dbReference type="OrthoDB" id="189688at2759"/>
<dbReference type="GO" id="GO:0005929">
    <property type="term" value="C:cilium"/>
    <property type="evidence" value="ECO:0007669"/>
    <property type="project" value="UniProtKB-SubCell"/>
</dbReference>
<evidence type="ECO:0000313" key="15">
    <source>
        <dbReference type="EMBL" id="JAI42124.1"/>
    </source>
</evidence>
<evidence type="ECO:0000256" key="3">
    <source>
        <dbReference type="ARBA" id="ARBA00004138"/>
    </source>
</evidence>
<evidence type="ECO:0000256" key="13">
    <source>
        <dbReference type="ARBA" id="ARBA00023273"/>
    </source>
</evidence>
<evidence type="ECO:0000256" key="4">
    <source>
        <dbReference type="ARBA" id="ARBA00010572"/>
    </source>
</evidence>
<evidence type="ECO:0000256" key="2">
    <source>
        <dbReference type="ARBA" id="ARBA00004128"/>
    </source>
</evidence>
<evidence type="ECO:0000256" key="5">
    <source>
        <dbReference type="ARBA" id="ARBA00014515"/>
    </source>
</evidence>
<dbReference type="InterPro" id="IPR024133">
    <property type="entry name" value="TM_138"/>
</dbReference>
<dbReference type="EMBL" id="GDHF01010190">
    <property type="protein sequence ID" value="JAI42124.1"/>
    <property type="molecule type" value="Transcribed_RNA"/>
</dbReference>
<keyword evidence="11 14" id="KW-0472">Membrane</keyword>
<feature type="transmembrane region" description="Helical" evidence="14">
    <location>
        <begin position="113"/>
        <end position="134"/>
    </location>
</feature>
<comment type="function">
    <text evidence="1">Required for ciliogenesis.</text>
</comment>
<dbReference type="PANTHER" id="PTHR13306">
    <property type="entry name" value="TRANSMEMBRANE PROTEIN 138"/>
    <property type="match status" value="1"/>
</dbReference>
<evidence type="ECO:0000256" key="12">
    <source>
        <dbReference type="ARBA" id="ARBA00023180"/>
    </source>
</evidence>
<evidence type="ECO:0000256" key="8">
    <source>
        <dbReference type="ARBA" id="ARBA00022794"/>
    </source>
</evidence>
<proteinExistence type="inferred from homology"/>
<evidence type="ECO:0000256" key="14">
    <source>
        <dbReference type="SAM" id="Phobius"/>
    </source>
</evidence>
<evidence type="ECO:0000256" key="9">
    <source>
        <dbReference type="ARBA" id="ARBA00022989"/>
    </source>
</evidence>
<evidence type="ECO:0000256" key="11">
    <source>
        <dbReference type="ARBA" id="ARBA00023136"/>
    </source>
</evidence>
<sequence length="162" mass="19057">MKLTLRRYSLLLLLQFTFLLADLFFNTFAHIFLRDKLQLSIVFYVTQDILIICEYVFFTFAVHSTCVYEVGGASIIFRSCKFFLITTLTYFILSATQHLWIVYNVMWAPNADWSSTLTALAFFQRLVSFVYYYACKHTALVVSDPRYDEENIDWIAEQLSVK</sequence>
<dbReference type="PANTHER" id="PTHR13306:SF6">
    <property type="entry name" value="TRANSMEMBRANE PROTEIN 138"/>
    <property type="match status" value="1"/>
</dbReference>
<dbReference type="GO" id="GO:0005774">
    <property type="term" value="C:vacuolar membrane"/>
    <property type="evidence" value="ECO:0007669"/>
    <property type="project" value="UniProtKB-SubCell"/>
</dbReference>
<dbReference type="Pfam" id="PF14935">
    <property type="entry name" value="TMEM138"/>
    <property type="match status" value="1"/>
</dbReference>
<evidence type="ECO:0000256" key="6">
    <source>
        <dbReference type="ARBA" id="ARBA00022554"/>
    </source>
</evidence>
<keyword evidence="7 14" id="KW-0812">Transmembrane</keyword>
<dbReference type="GO" id="GO:0030030">
    <property type="term" value="P:cell projection organization"/>
    <property type="evidence" value="ECO:0007669"/>
    <property type="project" value="UniProtKB-KW"/>
</dbReference>
<evidence type="ECO:0000256" key="7">
    <source>
        <dbReference type="ARBA" id="ARBA00022692"/>
    </source>
</evidence>
<keyword evidence="9 14" id="KW-1133">Transmembrane helix</keyword>
<feature type="transmembrane region" description="Helical" evidence="14">
    <location>
        <begin position="39"/>
        <end position="62"/>
    </location>
</feature>
<dbReference type="GeneID" id="108965403"/>
<accession>A0A0K8VTB9</accession>
<comment type="subcellular location">
    <subcellularLocation>
        <location evidence="3">Cell projection</location>
        <location evidence="3">Cilium</location>
    </subcellularLocation>
    <subcellularLocation>
        <location evidence="2">Vacuole membrane</location>
        <topology evidence="2">Multi-pass membrane protein</topology>
    </subcellularLocation>
</comment>
<comment type="similarity">
    <text evidence="4">Belongs to the TMEM138 family.</text>
</comment>
<dbReference type="AlphaFoldDB" id="A0A0K8VTB9"/>
<reference evidence="15" key="1">
    <citation type="submission" date="2015-06" db="EMBL/GenBank/DDBJ databases">
        <authorList>
            <person name="Hoefler B.C."/>
            <person name="Straight P.D."/>
        </authorList>
    </citation>
    <scope>NUCLEOTIDE SEQUENCE</scope>
</reference>
<evidence type="ECO:0000256" key="10">
    <source>
        <dbReference type="ARBA" id="ARBA00023069"/>
    </source>
</evidence>
<keyword evidence="8" id="KW-0970">Cilium biogenesis/degradation</keyword>
<keyword evidence="13" id="KW-0966">Cell projection</keyword>
<keyword evidence="12" id="KW-0325">Glycoprotein</keyword>
<feature type="transmembrane region" description="Helical" evidence="14">
    <location>
        <begin position="82"/>
        <end position="101"/>
    </location>
</feature>
<evidence type="ECO:0000256" key="1">
    <source>
        <dbReference type="ARBA" id="ARBA00003709"/>
    </source>
</evidence>
<protein>
    <recommendedName>
        <fullName evidence="5">Transmembrane protein 138</fullName>
    </recommendedName>
</protein>
<keyword evidence="6" id="KW-0926">Vacuole</keyword>
<gene>
    <name evidence="15" type="primary">TMEM138</name>
    <name evidence="15" type="ORF">c0_g1_i1</name>
</gene>
<organism evidence="15">
    <name type="scientific">Bactrocera latifrons</name>
    <name type="common">Malaysian fruit fly</name>
    <name type="synonym">Chaetodacus latifrons</name>
    <dbReference type="NCBI Taxonomy" id="174628"/>
    <lineage>
        <taxon>Eukaryota</taxon>
        <taxon>Metazoa</taxon>
        <taxon>Ecdysozoa</taxon>
        <taxon>Arthropoda</taxon>
        <taxon>Hexapoda</taxon>
        <taxon>Insecta</taxon>
        <taxon>Pterygota</taxon>
        <taxon>Neoptera</taxon>
        <taxon>Endopterygota</taxon>
        <taxon>Diptera</taxon>
        <taxon>Brachycera</taxon>
        <taxon>Muscomorpha</taxon>
        <taxon>Tephritoidea</taxon>
        <taxon>Tephritidae</taxon>
        <taxon>Bactrocera</taxon>
        <taxon>Bactrocera</taxon>
    </lineage>
</organism>
<name>A0A0K8VTB9_BACLA</name>